<dbReference type="PANTHER" id="PTHR35899:SF1">
    <property type="entry name" value="PEPTIDASE C1A PAPAIN C-TERMINAL DOMAIN-CONTAINING PROTEIN"/>
    <property type="match status" value="1"/>
</dbReference>
<dbReference type="RefSeq" id="XP_005765994.1">
    <property type="nucleotide sequence ID" value="XM_005765937.1"/>
</dbReference>
<keyword evidence="3" id="KW-1185">Reference proteome</keyword>
<keyword evidence="1" id="KW-1133">Transmembrane helix</keyword>
<proteinExistence type="predicted"/>
<dbReference type="Proteomes" id="UP000013827">
    <property type="component" value="Unassembled WGS sequence"/>
</dbReference>
<reference evidence="3" key="1">
    <citation type="journal article" date="2013" name="Nature">
        <title>Pan genome of the phytoplankton Emiliania underpins its global distribution.</title>
        <authorList>
            <person name="Read B.A."/>
            <person name="Kegel J."/>
            <person name="Klute M.J."/>
            <person name="Kuo A."/>
            <person name="Lefebvre S.C."/>
            <person name="Maumus F."/>
            <person name="Mayer C."/>
            <person name="Miller J."/>
            <person name="Monier A."/>
            <person name="Salamov A."/>
            <person name="Young J."/>
            <person name="Aguilar M."/>
            <person name="Claverie J.M."/>
            <person name="Frickenhaus S."/>
            <person name="Gonzalez K."/>
            <person name="Herman E.K."/>
            <person name="Lin Y.C."/>
            <person name="Napier J."/>
            <person name="Ogata H."/>
            <person name="Sarno A.F."/>
            <person name="Shmutz J."/>
            <person name="Schroeder D."/>
            <person name="de Vargas C."/>
            <person name="Verret F."/>
            <person name="von Dassow P."/>
            <person name="Valentin K."/>
            <person name="Van de Peer Y."/>
            <person name="Wheeler G."/>
            <person name="Dacks J.B."/>
            <person name="Delwiche C.F."/>
            <person name="Dyhrman S.T."/>
            <person name="Glockner G."/>
            <person name="John U."/>
            <person name="Richards T."/>
            <person name="Worden A.Z."/>
            <person name="Zhang X."/>
            <person name="Grigoriev I.V."/>
            <person name="Allen A.E."/>
            <person name="Bidle K."/>
            <person name="Borodovsky M."/>
            <person name="Bowler C."/>
            <person name="Brownlee C."/>
            <person name="Cock J.M."/>
            <person name="Elias M."/>
            <person name="Gladyshev V.N."/>
            <person name="Groth M."/>
            <person name="Guda C."/>
            <person name="Hadaegh A."/>
            <person name="Iglesias-Rodriguez M.D."/>
            <person name="Jenkins J."/>
            <person name="Jones B.M."/>
            <person name="Lawson T."/>
            <person name="Leese F."/>
            <person name="Lindquist E."/>
            <person name="Lobanov A."/>
            <person name="Lomsadze A."/>
            <person name="Malik S.B."/>
            <person name="Marsh M.E."/>
            <person name="Mackinder L."/>
            <person name="Mock T."/>
            <person name="Mueller-Roeber B."/>
            <person name="Pagarete A."/>
            <person name="Parker M."/>
            <person name="Probert I."/>
            <person name="Quesneville H."/>
            <person name="Raines C."/>
            <person name="Rensing S.A."/>
            <person name="Riano-Pachon D.M."/>
            <person name="Richier S."/>
            <person name="Rokitta S."/>
            <person name="Shiraiwa Y."/>
            <person name="Soanes D.M."/>
            <person name="van der Giezen M."/>
            <person name="Wahlund T.M."/>
            <person name="Williams B."/>
            <person name="Wilson W."/>
            <person name="Wolfe G."/>
            <person name="Wurch L.L."/>
        </authorList>
    </citation>
    <scope>NUCLEOTIDE SEQUENCE</scope>
</reference>
<dbReference type="eggNOG" id="ENOG502QRJI">
    <property type="taxonomic scope" value="Eukaryota"/>
</dbReference>
<dbReference type="PROSITE" id="PS00139">
    <property type="entry name" value="THIOL_PROTEASE_CYS"/>
    <property type="match status" value="1"/>
</dbReference>
<sequence>MARELEMEDHYTRLGSAGSRLPTAVIGAVGAAVLLTVGSVVHLSRDATLAAQLQTQEKLMAKLERQADASPQSLSVSSKIIKKEMDLVNAKLLQLEAASMPPKFLISHVTPSADQGNRGDCWMFSTGGLIESSYLDYGLKKGWLNGSTYMKLNRQALGVAIMEECKKTPVGGCPTDEDPSKPGGFAFGNTDEGKDGGDEHIWAQLEGMQTPNTKAVIPGYWEGCEYVTTLPPTPEGKFKAERNCTGLMEVRKKNPLSYKVTGMKAHYGRADIKKALVELDKTLSLGIQIAFASWFQPCDKRYHCDPKNPTVVDHTGTLVATQCVPCPTERVFASVDCCVFAQKAMVSMQGEWYMQATEPLITEGGHAVSIVGYNDHYRDEHGSTGGFILRNSWKDGLGTSHGLKARGSHTAAYYAQLLSPADESQFCPNPNSPRNWNACGDVKACKSKMTEMTVAVATDGTVVTLKCQDGGNAIPKGNCDPSKDYYLVNKTGWDQQGLYTTCYVYDKGNETDAFMCLPPLTLDDVATVFVPKELPHINDPEMCGFNFISYDTFEKIGATLGISTVSSFDVEWTKCSYLVNEEQCPNYDYSYLKKAMMPLKVPYEKPTVWYTPNE</sequence>
<dbReference type="SUPFAM" id="SSF54001">
    <property type="entry name" value="Cysteine proteinases"/>
    <property type="match status" value="1"/>
</dbReference>
<accession>A0A0D3IQN0</accession>
<dbReference type="KEGG" id="ehx:EMIHUDRAFT_212684"/>
<dbReference type="InterPro" id="IPR038765">
    <property type="entry name" value="Papain-like_cys_pep_sf"/>
</dbReference>
<organism evidence="2 3">
    <name type="scientific">Emiliania huxleyi (strain CCMP1516)</name>
    <dbReference type="NCBI Taxonomy" id="280463"/>
    <lineage>
        <taxon>Eukaryota</taxon>
        <taxon>Haptista</taxon>
        <taxon>Haptophyta</taxon>
        <taxon>Prymnesiophyceae</taxon>
        <taxon>Isochrysidales</taxon>
        <taxon>Noelaerhabdaceae</taxon>
        <taxon>Emiliania</taxon>
    </lineage>
</organism>
<dbReference type="OMA" id="SELMYLM"/>
<dbReference type="PANTHER" id="PTHR35899">
    <property type="entry name" value="PAPAIN FAMILY CYSTEINE PROTEASE DOMAIN CONTAINING PROTEIN"/>
    <property type="match status" value="1"/>
</dbReference>
<evidence type="ECO:0000256" key="1">
    <source>
        <dbReference type="SAM" id="Phobius"/>
    </source>
</evidence>
<reference evidence="2" key="2">
    <citation type="submission" date="2024-10" db="UniProtKB">
        <authorList>
            <consortium name="EnsemblProtists"/>
        </authorList>
    </citation>
    <scope>IDENTIFICATION</scope>
</reference>
<dbReference type="AlphaFoldDB" id="A0A0D3IQN0"/>
<name>A0A0D3IQN0_EMIH1</name>
<dbReference type="Gene3D" id="3.90.70.10">
    <property type="entry name" value="Cysteine proteinases"/>
    <property type="match status" value="2"/>
</dbReference>
<dbReference type="InterPro" id="IPR000169">
    <property type="entry name" value="Pept_cys_AS"/>
</dbReference>
<evidence type="ECO:0008006" key="4">
    <source>
        <dbReference type="Google" id="ProtNLM"/>
    </source>
</evidence>
<dbReference type="EnsemblProtists" id="EOD13565">
    <property type="protein sequence ID" value="EOD13565"/>
    <property type="gene ID" value="EMIHUDRAFT_212684"/>
</dbReference>
<evidence type="ECO:0000313" key="3">
    <source>
        <dbReference type="Proteomes" id="UP000013827"/>
    </source>
</evidence>
<dbReference type="GeneID" id="17259742"/>
<evidence type="ECO:0000313" key="2">
    <source>
        <dbReference type="EnsemblProtists" id="EOD13565"/>
    </source>
</evidence>
<feature type="transmembrane region" description="Helical" evidence="1">
    <location>
        <begin position="21"/>
        <end position="43"/>
    </location>
</feature>
<keyword evidence="1" id="KW-0472">Membrane</keyword>
<protein>
    <recommendedName>
        <fullName evidence="4">Peptidase C1A papain C-terminal domain-containing protein</fullName>
    </recommendedName>
</protein>
<dbReference type="PaxDb" id="2903-EOD13565"/>
<keyword evidence="1" id="KW-0812">Transmembrane</keyword>
<dbReference type="HOGENOM" id="CLU_029585_0_0_1"/>